<dbReference type="InterPro" id="IPR045667">
    <property type="entry name" value="ORC3_N"/>
</dbReference>
<evidence type="ECO:0000313" key="3">
    <source>
        <dbReference type="Proteomes" id="UP000789342"/>
    </source>
</evidence>
<dbReference type="PANTHER" id="PTHR12748">
    <property type="entry name" value="ORIGIN RECOGNITION COMPLEX SUBUNIT 3"/>
    <property type="match status" value="1"/>
</dbReference>
<dbReference type="AlphaFoldDB" id="A0A9N9J4R6"/>
<evidence type="ECO:0000259" key="1">
    <source>
        <dbReference type="Pfam" id="PF07034"/>
    </source>
</evidence>
<dbReference type="GO" id="GO:0006270">
    <property type="term" value="P:DNA replication initiation"/>
    <property type="evidence" value="ECO:0007669"/>
    <property type="project" value="TreeGrafter"/>
</dbReference>
<dbReference type="Proteomes" id="UP000789342">
    <property type="component" value="Unassembled WGS sequence"/>
</dbReference>
<gene>
    <name evidence="2" type="ORF">AMORRO_LOCUS16252</name>
</gene>
<evidence type="ECO:0000313" key="2">
    <source>
        <dbReference type="EMBL" id="CAG8765756.1"/>
    </source>
</evidence>
<feature type="non-terminal residue" evidence="2">
    <location>
        <position position="1"/>
    </location>
</feature>
<dbReference type="Pfam" id="PF07034">
    <property type="entry name" value="ORC3_N"/>
    <property type="match status" value="1"/>
</dbReference>
<accession>A0A9N9J4R6</accession>
<dbReference type="GO" id="GO:0003688">
    <property type="term" value="F:DNA replication origin binding"/>
    <property type="evidence" value="ECO:0007669"/>
    <property type="project" value="TreeGrafter"/>
</dbReference>
<dbReference type="PANTHER" id="PTHR12748:SF0">
    <property type="entry name" value="ORIGIN RECOGNITION COMPLEX SUBUNIT 3"/>
    <property type="match status" value="1"/>
</dbReference>
<reference evidence="2" key="1">
    <citation type="submission" date="2021-06" db="EMBL/GenBank/DDBJ databases">
        <authorList>
            <person name="Kallberg Y."/>
            <person name="Tangrot J."/>
            <person name="Rosling A."/>
        </authorList>
    </citation>
    <scope>NUCLEOTIDE SEQUENCE</scope>
    <source>
        <strain evidence="2">CL551</strain>
    </source>
</reference>
<feature type="non-terminal residue" evidence="2">
    <location>
        <position position="244"/>
    </location>
</feature>
<dbReference type="InterPro" id="IPR020795">
    <property type="entry name" value="ORC3"/>
</dbReference>
<dbReference type="EMBL" id="CAJVPV010043463">
    <property type="protein sequence ID" value="CAG8765756.1"/>
    <property type="molecule type" value="Genomic_DNA"/>
</dbReference>
<dbReference type="GO" id="GO:0031261">
    <property type="term" value="C:DNA replication preinitiation complex"/>
    <property type="evidence" value="ECO:0007669"/>
    <property type="project" value="TreeGrafter"/>
</dbReference>
<keyword evidence="3" id="KW-1185">Reference proteome</keyword>
<protein>
    <submittedName>
        <fullName evidence="2">9590_t:CDS:1</fullName>
    </submittedName>
</protein>
<dbReference type="GO" id="GO:0005656">
    <property type="term" value="C:nuclear pre-replicative complex"/>
    <property type="evidence" value="ECO:0007669"/>
    <property type="project" value="TreeGrafter"/>
</dbReference>
<dbReference type="GO" id="GO:0005664">
    <property type="term" value="C:nuclear origin of replication recognition complex"/>
    <property type="evidence" value="ECO:0007669"/>
    <property type="project" value="InterPro"/>
</dbReference>
<name>A0A9N9J4R6_9GLOM</name>
<proteinExistence type="predicted"/>
<organism evidence="2 3">
    <name type="scientific">Acaulospora morrowiae</name>
    <dbReference type="NCBI Taxonomy" id="94023"/>
    <lineage>
        <taxon>Eukaryota</taxon>
        <taxon>Fungi</taxon>
        <taxon>Fungi incertae sedis</taxon>
        <taxon>Mucoromycota</taxon>
        <taxon>Glomeromycotina</taxon>
        <taxon>Glomeromycetes</taxon>
        <taxon>Diversisporales</taxon>
        <taxon>Acaulosporaceae</taxon>
        <taxon>Acaulospora</taxon>
    </lineage>
</organism>
<feature type="domain" description="Origin recognition complex subunit 3 N-terminal" evidence="1">
    <location>
        <begin position="7"/>
        <end position="244"/>
    </location>
</feature>
<comment type="caution">
    <text evidence="2">The sequence shown here is derived from an EMBL/GenBank/DDBJ whole genome shotgun (WGS) entry which is preliminary data.</text>
</comment>
<sequence>NLCFKDNEKVVEDLCDFVENTHNENENSNARKFPDSRTLGLPTALVFSGKYPYCFDQAQFFEGVSYELSLDQQNHVVSLDPTHCTNLKAMMKNTVGKFLGTTLPCDDSDEEDEEFDSSNNFDTKTEIVNEQDQNDDTMNEDDNDEVLYIEVCIIVRGQFLFMVSIVFEMGIKDNILIRIFIKDAEDSIVYSIDDIIDMDSLAQWYEFSFRTKTDGLGSLLKLVVLIQDVECISPSVFEGYIHIC</sequence>